<dbReference type="Proteomes" id="UP001229421">
    <property type="component" value="Unassembled WGS sequence"/>
</dbReference>
<protein>
    <submittedName>
        <fullName evidence="2">Uncharacterized protein</fullName>
    </submittedName>
</protein>
<dbReference type="AlphaFoldDB" id="A0AAD8L6S6"/>
<evidence type="ECO:0000256" key="1">
    <source>
        <dbReference type="SAM" id="Phobius"/>
    </source>
</evidence>
<feature type="transmembrane region" description="Helical" evidence="1">
    <location>
        <begin position="48"/>
        <end position="72"/>
    </location>
</feature>
<evidence type="ECO:0000313" key="2">
    <source>
        <dbReference type="EMBL" id="KAK1433751.1"/>
    </source>
</evidence>
<accession>A0AAD8L6S6</accession>
<evidence type="ECO:0000313" key="3">
    <source>
        <dbReference type="Proteomes" id="UP001229421"/>
    </source>
</evidence>
<comment type="caution">
    <text evidence="2">The sequence shown here is derived from an EMBL/GenBank/DDBJ whole genome shotgun (WGS) entry which is preliminary data.</text>
</comment>
<keyword evidence="1" id="KW-0812">Transmembrane</keyword>
<proteinExistence type="predicted"/>
<sequence length="96" mass="11294">MSSSNKQRSHIIKEHLQYEIKDCVSFSLETAGHTRTLLDRCCKRRPLLLPYIILQLQTFALSITISIFSFSYQKYKQHSHYSFSITLLAILLLLFR</sequence>
<gene>
    <name evidence="2" type="ORF">QVD17_10667</name>
</gene>
<keyword evidence="1" id="KW-0472">Membrane</keyword>
<dbReference type="EMBL" id="JAUHHV010000002">
    <property type="protein sequence ID" value="KAK1433751.1"/>
    <property type="molecule type" value="Genomic_DNA"/>
</dbReference>
<organism evidence="2 3">
    <name type="scientific">Tagetes erecta</name>
    <name type="common">African marigold</name>
    <dbReference type="NCBI Taxonomy" id="13708"/>
    <lineage>
        <taxon>Eukaryota</taxon>
        <taxon>Viridiplantae</taxon>
        <taxon>Streptophyta</taxon>
        <taxon>Embryophyta</taxon>
        <taxon>Tracheophyta</taxon>
        <taxon>Spermatophyta</taxon>
        <taxon>Magnoliopsida</taxon>
        <taxon>eudicotyledons</taxon>
        <taxon>Gunneridae</taxon>
        <taxon>Pentapetalae</taxon>
        <taxon>asterids</taxon>
        <taxon>campanulids</taxon>
        <taxon>Asterales</taxon>
        <taxon>Asteraceae</taxon>
        <taxon>Asteroideae</taxon>
        <taxon>Heliantheae alliance</taxon>
        <taxon>Tageteae</taxon>
        <taxon>Tagetes</taxon>
    </lineage>
</organism>
<reference evidence="2" key="1">
    <citation type="journal article" date="2023" name="bioRxiv">
        <title>Improved chromosome-level genome assembly for marigold (Tagetes erecta).</title>
        <authorList>
            <person name="Jiang F."/>
            <person name="Yuan L."/>
            <person name="Wang S."/>
            <person name="Wang H."/>
            <person name="Xu D."/>
            <person name="Wang A."/>
            <person name="Fan W."/>
        </authorList>
    </citation>
    <scope>NUCLEOTIDE SEQUENCE</scope>
    <source>
        <strain evidence="2">WSJ</strain>
        <tissue evidence="2">Leaf</tissue>
    </source>
</reference>
<feature type="transmembrane region" description="Helical" evidence="1">
    <location>
        <begin position="78"/>
        <end position="95"/>
    </location>
</feature>
<keyword evidence="3" id="KW-1185">Reference proteome</keyword>
<name>A0AAD8L6S6_TARER</name>
<keyword evidence="1" id="KW-1133">Transmembrane helix</keyword>